<keyword evidence="4 6" id="KW-1133">Transmembrane helix</keyword>
<dbReference type="AlphaFoldDB" id="A0A8J2MBX4"/>
<keyword evidence="9" id="KW-1185">Reference proteome</keyword>
<feature type="transmembrane region" description="Helical" evidence="6">
    <location>
        <begin position="318"/>
        <end position="335"/>
    </location>
</feature>
<dbReference type="GO" id="GO:0016020">
    <property type="term" value="C:membrane"/>
    <property type="evidence" value="ECO:0007669"/>
    <property type="project" value="UniProtKB-SubCell"/>
</dbReference>
<feature type="transmembrane region" description="Helical" evidence="6">
    <location>
        <begin position="194"/>
        <end position="216"/>
    </location>
</feature>
<gene>
    <name evidence="8" type="ORF">CJOHNSTONI_LOCUS8404</name>
</gene>
<keyword evidence="2" id="KW-0813">Transport</keyword>
<comment type="caution">
    <text evidence="8">The sequence shown here is derived from an EMBL/GenBank/DDBJ whole genome shotgun (WGS) entry which is preliminary data.</text>
</comment>
<dbReference type="InterPro" id="IPR013057">
    <property type="entry name" value="AA_transpt_TM"/>
</dbReference>
<evidence type="ECO:0000256" key="1">
    <source>
        <dbReference type="ARBA" id="ARBA00004370"/>
    </source>
</evidence>
<evidence type="ECO:0000256" key="5">
    <source>
        <dbReference type="ARBA" id="ARBA00023136"/>
    </source>
</evidence>
<keyword evidence="5 6" id="KW-0472">Membrane</keyword>
<evidence type="ECO:0000256" key="2">
    <source>
        <dbReference type="ARBA" id="ARBA00022448"/>
    </source>
</evidence>
<keyword evidence="3 6" id="KW-0812">Transmembrane</keyword>
<dbReference type="Gene3D" id="1.20.1740.10">
    <property type="entry name" value="Amino acid/polyamine transporter I"/>
    <property type="match status" value="1"/>
</dbReference>
<feature type="transmembrane region" description="Helical" evidence="6">
    <location>
        <begin position="279"/>
        <end position="297"/>
    </location>
</feature>
<evidence type="ECO:0000256" key="4">
    <source>
        <dbReference type="ARBA" id="ARBA00022989"/>
    </source>
</evidence>
<organism evidence="8 9">
    <name type="scientific">Cercopithifilaria johnstoni</name>
    <dbReference type="NCBI Taxonomy" id="2874296"/>
    <lineage>
        <taxon>Eukaryota</taxon>
        <taxon>Metazoa</taxon>
        <taxon>Ecdysozoa</taxon>
        <taxon>Nematoda</taxon>
        <taxon>Chromadorea</taxon>
        <taxon>Rhabditida</taxon>
        <taxon>Spirurina</taxon>
        <taxon>Spiruromorpha</taxon>
        <taxon>Filarioidea</taxon>
        <taxon>Onchocercidae</taxon>
        <taxon>Cercopithifilaria</taxon>
    </lineage>
</organism>
<protein>
    <recommendedName>
        <fullName evidence="7">Amino acid transporter transmembrane domain-containing protein</fullName>
    </recommendedName>
</protein>
<feature type="transmembrane region" description="Helical" evidence="6">
    <location>
        <begin position="341"/>
        <end position="365"/>
    </location>
</feature>
<evidence type="ECO:0000256" key="3">
    <source>
        <dbReference type="ARBA" id="ARBA00022692"/>
    </source>
</evidence>
<evidence type="ECO:0000256" key="6">
    <source>
        <dbReference type="SAM" id="Phobius"/>
    </source>
</evidence>
<dbReference type="FunFam" id="1.20.1740.10:FF:000052">
    <property type="entry name" value="Lysine histidine transporter-like 3"/>
    <property type="match status" value="1"/>
</dbReference>
<name>A0A8J2MBX4_9BILA</name>
<reference evidence="8" key="1">
    <citation type="submission" date="2021-09" db="EMBL/GenBank/DDBJ databases">
        <authorList>
            <consortium name="Pathogen Informatics"/>
        </authorList>
    </citation>
    <scope>NUCLEOTIDE SEQUENCE</scope>
</reference>
<feature type="transmembrane region" description="Helical" evidence="6">
    <location>
        <begin position="394"/>
        <end position="416"/>
    </location>
</feature>
<dbReference type="PANTHER" id="PTHR48017">
    <property type="entry name" value="OS05G0424000 PROTEIN-RELATED"/>
    <property type="match status" value="1"/>
</dbReference>
<dbReference type="OrthoDB" id="655540at2759"/>
<comment type="subcellular location">
    <subcellularLocation>
        <location evidence="1">Membrane</location>
    </subcellularLocation>
</comment>
<feature type="transmembrane region" description="Helical" evidence="6">
    <location>
        <begin position="99"/>
        <end position="120"/>
    </location>
</feature>
<dbReference type="Proteomes" id="UP000746747">
    <property type="component" value="Unassembled WGS sequence"/>
</dbReference>
<proteinExistence type="predicted"/>
<feature type="transmembrane region" description="Helical" evidence="6">
    <location>
        <begin position="41"/>
        <end position="62"/>
    </location>
</feature>
<feature type="transmembrane region" description="Helical" evidence="6">
    <location>
        <begin position="160"/>
        <end position="182"/>
    </location>
</feature>
<sequence>MVVRTQSGRGLGWIVAAFFIVADMVGGGVVAMPVAFLQTGLVIGIIFMVVITIFFAYTAHLLSQNWIIMQQRWPVYQSHCRKPYTEMAMRSMGKTMKIIAARIVYLTMFGTSVVFILLSTKIFQHFLASFFGIDISLCYLICVITIAIMPLTYLKSPADFWLAIVIAMLCTVMAVLLIALGISLDIRACISEAYYPKASISGAVVSLGTFLFAFSGHQVFPTIQHDMRRPIDFSKSIILGFCIVTLLYMPLSVYGYLTYGSSMYSSIIDSIQTSWIRHAANLTIAIHCIFALIIMVNPLNQQAEHFFNAPHSFGIERVLIRSGVLFTILFCALTVPDFGPFMNLVGALTNPPTCVLLPALTNLYLNAMSIDEKTGDYKIPTFPEVIRRTDIKKLLWNGFIIMTALIAGIVSAYLAVQEILTVHFTPPCYLRPFFTQSYEILHNEKIRCCGVGQNIYIYGNATEMCQISTQVLS</sequence>
<accession>A0A8J2MBX4</accession>
<feature type="transmembrane region" description="Helical" evidence="6">
    <location>
        <begin position="237"/>
        <end position="259"/>
    </location>
</feature>
<feature type="transmembrane region" description="Helical" evidence="6">
    <location>
        <begin position="126"/>
        <end position="148"/>
    </location>
</feature>
<feature type="domain" description="Amino acid transporter transmembrane" evidence="7">
    <location>
        <begin position="11"/>
        <end position="368"/>
    </location>
</feature>
<evidence type="ECO:0000313" key="8">
    <source>
        <dbReference type="EMBL" id="CAG9538725.1"/>
    </source>
</evidence>
<feature type="transmembrane region" description="Helical" evidence="6">
    <location>
        <begin position="12"/>
        <end position="35"/>
    </location>
</feature>
<evidence type="ECO:0000313" key="9">
    <source>
        <dbReference type="Proteomes" id="UP000746747"/>
    </source>
</evidence>
<dbReference type="EMBL" id="CAKAEH010001695">
    <property type="protein sequence ID" value="CAG9538725.1"/>
    <property type="molecule type" value="Genomic_DNA"/>
</dbReference>
<dbReference type="Pfam" id="PF01490">
    <property type="entry name" value="Aa_trans"/>
    <property type="match status" value="1"/>
</dbReference>
<evidence type="ECO:0000259" key="7">
    <source>
        <dbReference type="Pfam" id="PF01490"/>
    </source>
</evidence>